<protein>
    <submittedName>
        <fullName evidence="1">Uncharacterized protein</fullName>
    </submittedName>
</protein>
<dbReference type="Proteomes" id="UP001346869">
    <property type="component" value="Unassembled WGS sequence"/>
</dbReference>
<proteinExistence type="predicted"/>
<gene>
    <name evidence="1" type="ORF">PBY51_008690</name>
</gene>
<evidence type="ECO:0000313" key="1">
    <source>
        <dbReference type="EMBL" id="KAK5849015.1"/>
    </source>
</evidence>
<organism evidence="1 2">
    <name type="scientific">Eleginops maclovinus</name>
    <name type="common">Patagonian blennie</name>
    <name type="synonym">Eleginus maclovinus</name>
    <dbReference type="NCBI Taxonomy" id="56733"/>
    <lineage>
        <taxon>Eukaryota</taxon>
        <taxon>Metazoa</taxon>
        <taxon>Chordata</taxon>
        <taxon>Craniata</taxon>
        <taxon>Vertebrata</taxon>
        <taxon>Euteleostomi</taxon>
        <taxon>Actinopterygii</taxon>
        <taxon>Neopterygii</taxon>
        <taxon>Teleostei</taxon>
        <taxon>Neoteleostei</taxon>
        <taxon>Acanthomorphata</taxon>
        <taxon>Eupercaria</taxon>
        <taxon>Perciformes</taxon>
        <taxon>Notothenioidei</taxon>
        <taxon>Eleginopidae</taxon>
        <taxon>Eleginops</taxon>
    </lineage>
</organism>
<dbReference type="EMBL" id="JAUZQC010000024">
    <property type="protein sequence ID" value="KAK5849015.1"/>
    <property type="molecule type" value="Genomic_DNA"/>
</dbReference>
<comment type="caution">
    <text evidence="1">The sequence shown here is derived from an EMBL/GenBank/DDBJ whole genome shotgun (WGS) entry which is preliminary data.</text>
</comment>
<reference evidence="1 2" key="2">
    <citation type="journal article" date="2023" name="Mol. Biol. Evol.">
        <title>Genomics of Secondarily Temperate Adaptation in the Only Non-Antarctic Icefish.</title>
        <authorList>
            <person name="Rivera-Colon A.G."/>
            <person name="Rayamajhi N."/>
            <person name="Minhas B.F."/>
            <person name="Madrigal G."/>
            <person name="Bilyk K.T."/>
            <person name="Yoon V."/>
            <person name="Hune M."/>
            <person name="Gregory S."/>
            <person name="Cheng C.H.C."/>
            <person name="Catchen J.M."/>
        </authorList>
    </citation>
    <scope>NUCLEOTIDE SEQUENCE [LARGE SCALE GENOMIC DNA]</scope>
    <source>
        <strain evidence="1">JMC-PN-2008</strain>
    </source>
</reference>
<evidence type="ECO:0000313" key="2">
    <source>
        <dbReference type="Proteomes" id="UP001346869"/>
    </source>
</evidence>
<reference evidence="1 2" key="1">
    <citation type="journal article" date="2023" name="Genes (Basel)">
        <title>Chromosome-Level Genome Assembly and Circadian Gene Repertoire of the Patagonia Blennie Eleginops maclovinus-The Closest Ancestral Proxy of Antarctic Cryonotothenioids.</title>
        <authorList>
            <person name="Cheng C.C."/>
            <person name="Rivera-Colon A.G."/>
            <person name="Minhas B.F."/>
            <person name="Wilson L."/>
            <person name="Rayamajhi N."/>
            <person name="Vargas-Chacoff L."/>
            <person name="Catchen J.M."/>
        </authorList>
    </citation>
    <scope>NUCLEOTIDE SEQUENCE [LARGE SCALE GENOMIC DNA]</scope>
    <source>
        <strain evidence="1">JMC-PN-2008</strain>
    </source>
</reference>
<accession>A0AAN7WUV8</accession>
<keyword evidence="2" id="KW-1185">Reference proteome</keyword>
<name>A0AAN7WUV8_ELEMC</name>
<dbReference type="AlphaFoldDB" id="A0AAN7WUV8"/>
<sequence length="78" mass="8314">MALRKAFPSQTVGNGVVPAHTHHTHVGSLGPLQTPRKQADLLASGNPHAVLTQPELPNVITGLFVVNSSLIEMYKKPP</sequence>